<feature type="transmembrane region" description="Helical" evidence="3">
    <location>
        <begin position="12"/>
        <end position="29"/>
    </location>
</feature>
<accession>A0A1H3XX71</accession>
<dbReference type="Proteomes" id="UP000182257">
    <property type="component" value="Unassembled WGS sequence"/>
</dbReference>
<feature type="compositionally biased region" description="Gly residues" evidence="2">
    <location>
        <begin position="141"/>
        <end position="153"/>
    </location>
</feature>
<feature type="coiled-coil region" evidence="1">
    <location>
        <begin position="104"/>
        <end position="131"/>
    </location>
</feature>
<sequence length="405" mass="44957">MKKLNLKQPKYIFPLVILLPIVFLAYEISQFTKGSDDPKKGVVTDNINMSLPDAANEEMGNKMTEMNKHFSEDGAYTAIGALGDDKEEADSTMSGYSESELNDIDAENAKRTRKQKELEDLERSLAESRKHINSYGYDGGSGYGGSGGYGSRGAGSRNGRNAEMDDYARELEEIQQRSLERQRVLERTFGADEEEKERKAEEERKRLAEERKKNEVKPEVVKKADDASASMFNTINDQQAADAPLIKAMIDKTTKAHEGTRLRFKLLDDVIIKDVRLKKGTYLYGIVTGFGQQRVMASITSILVGDKFIKVSLSVFDNDGMEGFYVPESAFRDMMKDAGAQAMQSNISLDGGYGGGLSGEAVALQALQNMYQSASTAISGNIRKNKARIKYNTIVYLINKDAQKD</sequence>
<evidence type="ECO:0000256" key="3">
    <source>
        <dbReference type="SAM" id="Phobius"/>
    </source>
</evidence>
<dbReference type="AlphaFoldDB" id="A0A1H3XX71"/>
<keyword evidence="3" id="KW-0472">Membrane</keyword>
<dbReference type="Pfam" id="PF12508">
    <property type="entry name" value="Transposon_TraM"/>
    <property type="match status" value="1"/>
</dbReference>
<evidence type="ECO:0000256" key="2">
    <source>
        <dbReference type="SAM" id="MobiDB-lite"/>
    </source>
</evidence>
<feature type="domain" description="Conjugative transposon TraM C-terminal" evidence="4">
    <location>
        <begin position="246"/>
        <end position="397"/>
    </location>
</feature>
<keyword evidence="1" id="KW-0175">Coiled coil</keyword>
<dbReference type="RefSeq" id="WP_074759980.1">
    <property type="nucleotide sequence ID" value="NZ_FNRF01000001.1"/>
</dbReference>
<dbReference type="OrthoDB" id="1453786at2"/>
<feature type="region of interest" description="Disordered" evidence="2">
    <location>
        <begin position="141"/>
        <end position="161"/>
    </location>
</feature>
<dbReference type="InterPro" id="IPR055407">
    <property type="entry name" value="TraM_C"/>
</dbReference>
<gene>
    <name evidence="5" type="ORF">SAMN05216462_0376</name>
</gene>
<evidence type="ECO:0000313" key="6">
    <source>
        <dbReference type="Proteomes" id="UP000182257"/>
    </source>
</evidence>
<keyword evidence="3" id="KW-1133">Transmembrane helix</keyword>
<evidence type="ECO:0000259" key="4">
    <source>
        <dbReference type="Pfam" id="PF12508"/>
    </source>
</evidence>
<organism evidence="5 6">
    <name type="scientific">Xylanibacter ruminicola</name>
    <name type="common">Prevotella ruminicola</name>
    <dbReference type="NCBI Taxonomy" id="839"/>
    <lineage>
        <taxon>Bacteria</taxon>
        <taxon>Pseudomonadati</taxon>
        <taxon>Bacteroidota</taxon>
        <taxon>Bacteroidia</taxon>
        <taxon>Bacteroidales</taxon>
        <taxon>Prevotellaceae</taxon>
        <taxon>Xylanibacter</taxon>
    </lineage>
</organism>
<reference evidence="5 6" key="1">
    <citation type="submission" date="2016-10" db="EMBL/GenBank/DDBJ databases">
        <authorList>
            <person name="de Groot N.N."/>
        </authorList>
    </citation>
    <scope>NUCLEOTIDE SEQUENCE [LARGE SCALE GENOMIC DNA]</scope>
    <source>
        <strain evidence="5 6">D31d</strain>
    </source>
</reference>
<protein>
    <submittedName>
        <fullName evidence="5">Bacteroides conjugative transposon TraM protein</fullName>
    </submittedName>
</protein>
<dbReference type="EMBL" id="FNRF01000001">
    <property type="protein sequence ID" value="SEA03204.1"/>
    <property type="molecule type" value="Genomic_DNA"/>
</dbReference>
<name>A0A1H3XX71_XYLRU</name>
<evidence type="ECO:0000313" key="5">
    <source>
        <dbReference type="EMBL" id="SEA03204.1"/>
    </source>
</evidence>
<evidence type="ECO:0000256" key="1">
    <source>
        <dbReference type="SAM" id="Coils"/>
    </source>
</evidence>
<keyword evidence="3" id="KW-0812">Transmembrane</keyword>
<proteinExistence type="predicted"/>